<comment type="similarity">
    <text evidence="2">Belongs to the NFYB/HAP3 subunit family.</text>
</comment>
<comment type="caution">
    <text evidence="10">The sequence shown here is derived from an EMBL/GenBank/DDBJ whole genome shotgun (WGS) entry which is preliminary data.</text>
</comment>
<dbReference type="InterPro" id="IPR027113">
    <property type="entry name" value="Transc_fact_NFYB/HAP3"/>
</dbReference>
<dbReference type="InterPro" id="IPR003958">
    <property type="entry name" value="CBFA_NFYB_domain"/>
</dbReference>
<comment type="subcellular location">
    <subcellularLocation>
        <location evidence="1">Nucleus</location>
    </subcellularLocation>
</comment>
<evidence type="ECO:0000256" key="6">
    <source>
        <dbReference type="ARBA" id="ARBA00023163"/>
    </source>
</evidence>
<sequence>MADEWKGGDAEELREQDRFLPIANISRIMKKSLPDAAKIAKDAKETVQECVSEFICFITSEASDKCQQEKRKTINGEDILWAMSTLGFDKYVEPLKLYLAKYRESVKGEKPEKKPRREEESGGGGSMAAAAGAAAAGNSAAYAAAYAAAAAAAAAAASSQPAGG</sequence>
<dbReference type="EMBL" id="JAFCMP010000412">
    <property type="protein sequence ID" value="KAG5180112.1"/>
    <property type="molecule type" value="Genomic_DNA"/>
</dbReference>
<evidence type="ECO:0000313" key="10">
    <source>
        <dbReference type="EMBL" id="KAG5180112.1"/>
    </source>
</evidence>
<name>A0A835YU51_9STRA</name>
<keyword evidence="4" id="KW-0238">DNA-binding</keyword>
<keyword evidence="5" id="KW-0010">Activator</keyword>
<evidence type="ECO:0000259" key="9">
    <source>
        <dbReference type="Pfam" id="PF00808"/>
    </source>
</evidence>
<dbReference type="InterPro" id="IPR009072">
    <property type="entry name" value="Histone-fold"/>
</dbReference>
<feature type="non-terminal residue" evidence="10">
    <location>
        <position position="164"/>
    </location>
</feature>
<proteinExistence type="inferred from homology"/>
<feature type="domain" description="Transcription factor CBF/NF-Y/archaeal histone" evidence="9">
    <location>
        <begin position="19"/>
        <end position="83"/>
    </location>
</feature>
<gene>
    <name evidence="10" type="ORF">JKP88DRAFT_187487</name>
</gene>
<dbReference type="AlphaFoldDB" id="A0A835YU51"/>
<evidence type="ECO:0000256" key="3">
    <source>
        <dbReference type="ARBA" id="ARBA00023015"/>
    </source>
</evidence>
<organism evidence="10 11">
    <name type="scientific">Tribonema minus</name>
    <dbReference type="NCBI Taxonomy" id="303371"/>
    <lineage>
        <taxon>Eukaryota</taxon>
        <taxon>Sar</taxon>
        <taxon>Stramenopiles</taxon>
        <taxon>Ochrophyta</taxon>
        <taxon>PX clade</taxon>
        <taxon>Xanthophyceae</taxon>
        <taxon>Tribonematales</taxon>
        <taxon>Tribonemataceae</taxon>
        <taxon>Tribonema</taxon>
    </lineage>
</organism>
<dbReference type="FunFam" id="1.10.20.10:FF:000110">
    <property type="entry name" value="Nuclear factor Y, subunit B1"/>
    <property type="match status" value="1"/>
</dbReference>
<dbReference type="CDD" id="cd22907">
    <property type="entry name" value="HFD_NFYB"/>
    <property type="match status" value="1"/>
</dbReference>
<evidence type="ECO:0000256" key="7">
    <source>
        <dbReference type="ARBA" id="ARBA00023242"/>
    </source>
</evidence>
<dbReference type="GO" id="GO:0001228">
    <property type="term" value="F:DNA-binding transcription activator activity, RNA polymerase II-specific"/>
    <property type="evidence" value="ECO:0007669"/>
    <property type="project" value="InterPro"/>
</dbReference>
<dbReference type="Gene3D" id="1.10.20.10">
    <property type="entry name" value="Histone, subunit A"/>
    <property type="match status" value="1"/>
</dbReference>
<dbReference type="PRINTS" id="PR00615">
    <property type="entry name" value="CCAATSUBUNTA"/>
</dbReference>
<keyword evidence="6" id="KW-0804">Transcription</keyword>
<evidence type="ECO:0000256" key="2">
    <source>
        <dbReference type="ARBA" id="ARBA00009053"/>
    </source>
</evidence>
<keyword evidence="11" id="KW-1185">Reference proteome</keyword>
<dbReference type="PANTHER" id="PTHR11064">
    <property type="entry name" value="CCAAT-BINDING TRANSCRIPTION FACTOR-RELATED"/>
    <property type="match status" value="1"/>
</dbReference>
<keyword evidence="7" id="KW-0539">Nucleus</keyword>
<evidence type="ECO:0000256" key="8">
    <source>
        <dbReference type="SAM" id="MobiDB-lite"/>
    </source>
</evidence>
<dbReference type="PANTHER" id="PTHR11064:SF9">
    <property type="entry name" value="NUCLEAR TRANSCRIPTION FACTOR Y SUBUNIT BETA"/>
    <property type="match status" value="1"/>
</dbReference>
<evidence type="ECO:0000256" key="4">
    <source>
        <dbReference type="ARBA" id="ARBA00023125"/>
    </source>
</evidence>
<protein>
    <submittedName>
        <fullName evidence="10">Nuclear transcription factor Y subunit B4</fullName>
    </submittedName>
</protein>
<dbReference type="Pfam" id="PF00808">
    <property type="entry name" value="CBFD_NFYB_HMF"/>
    <property type="match status" value="1"/>
</dbReference>
<dbReference type="GO" id="GO:0046982">
    <property type="term" value="F:protein heterodimerization activity"/>
    <property type="evidence" value="ECO:0007669"/>
    <property type="project" value="InterPro"/>
</dbReference>
<feature type="compositionally biased region" description="Basic and acidic residues" evidence="8">
    <location>
        <begin position="106"/>
        <end position="120"/>
    </location>
</feature>
<dbReference type="SUPFAM" id="SSF47113">
    <property type="entry name" value="Histone-fold"/>
    <property type="match status" value="1"/>
</dbReference>
<keyword evidence="3" id="KW-0805">Transcription regulation</keyword>
<evidence type="ECO:0000256" key="1">
    <source>
        <dbReference type="ARBA" id="ARBA00004123"/>
    </source>
</evidence>
<dbReference type="OrthoDB" id="386949at2759"/>
<reference evidence="10" key="1">
    <citation type="submission" date="2021-02" db="EMBL/GenBank/DDBJ databases">
        <title>First Annotated Genome of the Yellow-green Alga Tribonema minus.</title>
        <authorList>
            <person name="Mahan K.M."/>
        </authorList>
    </citation>
    <scope>NUCLEOTIDE SEQUENCE</scope>
    <source>
        <strain evidence="10">UTEX B ZZ1240</strain>
    </source>
</reference>
<dbReference type="Proteomes" id="UP000664859">
    <property type="component" value="Unassembled WGS sequence"/>
</dbReference>
<feature type="region of interest" description="Disordered" evidence="8">
    <location>
        <begin position="106"/>
        <end position="128"/>
    </location>
</feature>
<dbReference type="GO" id="GO:0000978">
    <property type="term" value="F:RNA polymerase II cis-regulatory region sequence-specific DNA binding"/>
    <property type="evidence" value="ECO:0007669"/>
    <property type="project" value="TreeGrafter"/>
</dbReference>
<accession>A0A835YU51</accession>
<evidence type="ECO:0000313" key="11">
    <source>
        <dbReference type="Proteomes" id="UP000664859"/>
    </source>
</evidence>
<evidence type="ECO:0000256" key="5">
    <source>
        <dbReference type="ARBA" id="ARBA00023159"/>
    </source>
</evidence>
<dbReference type="GO" id="GO:0016602">
    <property type="term" value="C:CCAAT-binding factor complex"/>
    <property type="evidence" value="ECO:0007669"/>
    <property type="project" value="InterPro"/>
</dbReference>